<dbReference type="RefSeq" id="WP_139054849.1">
    <property type="nucleotide sequence ID" value="NZ_VDDB01000013.1"/>
</dbReference>
<reference evidence="1" key="1">
    <citation type="submission" date="2019-06" db="EMBL/GenBank/DDBJ databases">
        <title>Pseudomonas-derived Butenolides : (Bio)synthesis of Styrolides.</title>
        <authorList>
            <person name="Klapper M."/>
            <person name="Chowdhury S."/>
            <person name="Stallforth P."/>
        </authorList>
    </citation>
    <scope>NUCLEOTIDE SEQUENCE [LARGE SCALE GENOMIC DNA]</scope>
    <source>
        <strain evidence="1">EC-S101</strain>
    </source>
</reference>
<accession>A0A5C4KW34</accession>
<comment type="caution">
    <text evidence="1">The sequence shown here is derived from an EMBL/GenBank/DDBJ whole genome shotgun (WGS) entry which is preliminary data.</text>
</comment>
<protein>
    <submittedName>
        <fullName evidence="1">Sce7725 family protein</fullName>
    </submittedName>
</protein>
<dbReference type="InterPro" id="IPR047727">
    <property type="entry name" value="Sce7725-like"/>
</dbReference>
<name>A0A5C4KW34_PSEJE</name>
<evidence type="ECO:0000313" key="1">
    <source>
        <dbReference type="EMBL" id="TNB94399.1"/>
    </source>
</evidence>
<gene>
    <name evidence="1" type="ORF">FHG55_15185</name>
</gene>
<dbReference type="Proteomes" id="UP000306272">
    <property type="component" value="Unassembled WGS sequence"/>
</dbReference>
<dbReference type="EMBL" id="VDDB01000013">
    <property type="protein sequence ID" value="TNB94399.1"/>
    <property type="molecule type" value="Genomic_DNA"/>
</dbReference>
<proteinExistence type="predicted"/>
<evidence type="ECO:0000313" key="2">
    <source>
        <dbReference type="Proteomes" id="UP000306272"/>
    </source>
</evidence>
<dbReference type="AlphaFoldDB" id="A0A5C4KW34"/>
<dbReference type="NCBIfam" id="NF033831">
    <property type="entry name" value="sce7725_fam"/>
    <property type="match status" value="1"/>
</dbReference>
<sequence length="304" mass="34210">MYFPILKGKQNELIALRELSEVIDSRYIKPVIEPVRENIAPLKRTIKKLAENGIVPLVVVNPSLGDYLGGEVSIVQYLEAEYGQYLPCVKIKNPQDFAAIRLFQSFEGRAAVYLESSIDRALVDVVNASVCTLVNQARVNAVAFSQLRNKVVYGDFFKKEVKNSDYADDSLFSGLHTEYRNIENAVGFGDFTILSEDYSESGGPAYVVAVHLSYVNRDEYDAIHVRHFSSYDDRTPTNPGGKFMDALNKLVQYVSANPGKFFRTSGLDEFFSLQSSRHFPGLGSVKKISIKHHIETTCDYIREH</sequence>
<keyword evidence="2" id="KW-1185">Reference proteome</keyword>
<organism evidence="1 2">
    <name type="scientific">Pseudomonas jessenii</name>
    <dbReference type="NCBI Taxonomy" id="77298"/>
    <lineage>
        <taxon>Bacteria</taxon>
        <taxon>Pseudomonadati</taxon>
        <taxon>Pseudomonadota</taxon>
        <taxon>Gammaproteobacteria</taxon>
        <taxon>Pseudomonadales</taxon>
        <taxon>Pseudomonadaceae</taxon>
        <taxon>Pseudomonas</taxon>
    </lineage>
</organism>